<feature type="region of interest" description="Disordered" evidence="10">
    <location>
        <begin position="84"/>
        <end position="108"/>
    </location>
</feature>
<sequence>MQDLVSLLPILGIFLIFWLLVIRPASRRQRKLQAVQRALQVGDPVITGSGVFGTVRSIDDDKVRLEVAEGVVLTVARQSVVGVVEDEQREHQDPVADDTETPTTHEEQ</sequence>
<keyword evidence="6" id="KW-0653">Protein transport</keyword>
<evidence type="ECO:0000256" key="1">
    <source>
        <dbReference type="ARBA" id="ARBA00004162"/>
    </source>
</evidence>
<organism evidence="12 13">
    <name type="scientific">Nocardioides guangzhouensis</name>
    <dbReference type="NCBI Taxonomy" id="2497878"/>
    <lineage>
        <taxon>Bacteria</taxon>
        <taxon>Bacillati</taxon>
        <taxon>Actinomycetota</taxon>
        <taxon>Actinomycetes</taxon>
        <taxon>Propionibacteriales</taxon>
        <taxon>Nocardioidaceae</taxon>
        <taxon>Nocardioides</taxon>
    </lineage>
</organism>
<keyword evidence="7 11" id="KW-1133">Transmembrane helix</keyword>
<name>A0A4Q4Z3V5_9ACTN</name>
<evidence type="ECO:0000256" key="2">
    <source>
        <dbReference type="ARBA" id="ARBA00006742"/>
    </source>
</evidence>
<dbReference type="AlphaFoldDB" id="A0A4Q4Z3V5"/>
<keyword evidence="4" id="KW-1003">Cell membrane</keyword>
<accession>A0A4Q4Z3V5</accession>
<dbReference type="OrthoDB" id="3711957at2"/>
<keyword evidence="13" id="KW-1185">Reference proteome</keyword>
<reference evidence="12 13" key="1">
    <citation type="submission" date="2019-01" db="EMBL/GenBank/DDBJ databases">
        <title>Nocardioides guangzhouensis sp. nov., an actinobacterium isolated from soil.</title>
        <authorList>
            <person name="Fu Y."/>
            <person name="Cai Y."/>
            <person name="Lin Z."/>
            <person name="Chen P."/>
        </authorList>
    </citation>
    <scope>NUCLEOTIDE SEQUENCE [LARGE SCALE GENOMIC DNA]</scope>
    <source>
        <strain evidence="12 13">130</strain>
    </source>
</reference>
<dbReference type="PRINTS" id="PR01853">
    <property type="entry name" value="YAJCTRNLCASE"/>
</dbReference>
<evidence type="ECO:0000256" key="9">
    <source>
        <dbReference type="ARBA" id="ARBA00023136"/>
    </source>
</evidence>
<keyword evidence="5 11" id="KW-0812">Transmembrane</keyword>
<keyword evidence="8" id="KW-0811">Translocation</keyword>
<evidence type="ECO:0000256" key="8">
    <source>
        <dbReference type="ARBA" id="ARBA00023010"/>
    </source>
</evidence>
<protein>
    <submittedName>
        <fullName evidence="12">Preprotein translocase subunit YajC</fullName>
    </submittedName>
</protein>
<evidence type="ECO:0000256" key="5">
    <source>
        <dbReference type="ARBA" id="ARBA00022692"/>
    </source>
</evidence>
<evidence type="ECO:0000256" key="6">
    <source>
        <dbReference type="ARBA" id="ARBA00022927"/>
    </source>
</evidence>
<comment type="similarity">
    <text evidence="2">Belongs to the YajC family.</text>
</comment>
<evidence type="ECO:0000256" key="4">
    <source>
        <dbReference type="ARBA" id="ARBA00022475"/>
    </source>
</evidence>
<dbReference type="SMART" id="SM01323">
    <property type="entry name" value="YajC"/>
    <property type="match status" value="1"/>
</dbReference>
<dbReference type="Proteomes" id="UP000295198">
    <property type="component" value="Unassembled WGS sequence"/>
</dbReference>
<keyword evidence="9 11" id="KW-0472">Membrane</keyword>
<evidence type="ECO:0000256" key="10">
    <source>
        <dbReference type="SAM" id="MobiDB-lite"/>
    </source>
</evidence>
<comment type="subcellular location">
    <subcellularLocation>
        <location evidence="1">Cell membrane</location>
        <topology evidence="1">Single-pass membrane protein</topology>
    </subcellularLocation>
</comment>
<dbReference type="GO" id="GO:0005886">
    <property type="term" value="C:plasma membrane"/>
    <property type="evidence" value="ECO:0007669"/>
    <property type="project" value="UniProtKB-SubCell"/>
</dbReference>
<feature type="transmembrane region" description="Helical" evidence="11">
    <location>
        <begin position="6"/>
        <end position="22"/>
    </location>
</feature>
<dbReference type="PANTHER" id="PTHR33909">
    <property type="entry name" value="SEC TRANSLOCON ACCESSORY COMPLEX SUBUNIT YAJC"/>
    <property type="match status" value="1"/>
</dbReference>
<proteinExistence type="inferred from homology"/>
<dbReference type="InterPro" id="IPR003849">
    <property type="entry name" value="Preprotein_translocase_YajC"/>
</dbReference>
<dbReference type="NCBIfam" id="TIGR00739">
    <property type="entry name" value="yajC"/>
    <property type="match status" value="1"/>
</dbReference>
<dbReference type="Pfam" id="PF02699">
    <property type="entry name" value="YajC"/>
    <property type="match status" value="1"/>
</dbReference>
<evidence type="ECO:0000256" key="11">
    <source>
        <dbReference type="SAM" id="Phobius"/>
    </source>
</evidence>
<comment type="caution">
    <text evidence="12">The sequence shown here is derived from an EMBL/GenBank/DDBJ whole genome shotgun (WGS) entry which is preliminary data.</text>
</comment>
<keyword evidence="3" id="KW-0813">Transport</keyword>
<evidence type="ECO:0000256" key="3">
    <source>
        <dbReference type="ARBA" id="ARBA00022448"/>
    </source>
</evidence>
<evidence type="ECO:0000313" key="12">
    <source>
        <dbReference type="EMBL" id="RYP81646.1"/>
    </source>
</evidence>
<gene>
    <name evidence="12" type="primary">yajC</name>
    <name evidence="12" type="ORF">EKO23_23215</name>
</gene>
<evidence type="ECO:0000313" key="13">
    <source>
        <dbReference type="Proteomes" id="UP000295198"/>
    </source>
</evidence>
<evidence type="ECO:0000256" key="7">
    <source>
        <dbReference type="ARBA" id="ARBA00022989"/>
    </source>
</evidence>
<dbReference type="EMBL" id="SDKM01000062">
    <property type="protein sequence ID" value="RYP81646.1"/>
    <property type="molecule type" value="Genomic_DNA"/>
</dbReference>
<dbReference type="GO" id="GO:0015031">
    <property type="term" value="P:protein transport"/>
    <property type="evidence" value="ECO:0007669"/>
    <property type="project" value="UniProtKB-KW"/>
</dbReference>
<dbReference type="PANTHER" id="PTHR33909:SF1">
    <property type="entry name" value="SEC TRANSLOCON ACCESSORY COMPLEX SUBUNIT YAJC"/>
    <property type="match status" value="1"/>
</dbReference>